<dbReference type="GO" id="GO:0005634">
    <property type="term" value="C:nucleus"/>
    <property type="evidence" value="ECO:0007669"/>
    <property type="project" value="UniProtKB-SubCell"/>
</dbReference>
<keyword evidence="3" id="KW-0234">DNA repair</keyword>
<name>A0ABD1XDI0_9LAMI</name>
<accession>A0ABD1XDI0</accession>
<dbReference type="CDD" id="cd20404">
    <property type="entry name" value="Tudor_Agenet_AtEML-like"/>
    <property type="match status" value="1"/>
</dbReference>
<dbReference type="Proteomes" id="UP001604277">
    <property type="component" value="Unassembled WGS sequence"/>
</dbReference>
<reference evidence="6" key="1">
    <citation type="submission" date="2024-07" db="EMBL/GenBank/DDBJ databases">
        <title>Two chromosome-level genome assemblies of Korean endemic species Abeliophyllum distichum and Forsythia ovata (Oleaceae).</title>
        <authorList>
            <person name="Jang H."/>
        </authorList>
    </citation>
    <scope>NUCLEOTIDE SEQUENCE [LARGE SCALE GENOMIC DNA]</scope>
</reference>
<sequence length="100" mass="11582">MRNFDSCRFLKATNPLDNVKETRIQLSPSKISEISKSKTVEHGENVVGSKGKVWWPPDCIFYGRIVDSFDSVQKMHRILYSDGNEELLNLKKQWCEFVST</sequence>
<dbReference type="PANTHER" id="PTHR12663:SF3">
    <property type="entry name" value="SISTER CHROMATID COHESION PROTEIN PDS5 HOMOLOG C"/>
    <property type="match status" value="1"/>
</dbReference>
<dbReference type="EMBL" id="JBFOLJ010000001">
    <property type="protein sequence ID" value="KAL2558968.1"/>
    <property type="molecule type" value="Genomic_DNA"/>
</dbReference>
<evidence type="ECO:0000256" key="2">
    <source>
        <dbReference type="ARBA" id="ARBA00022763"/>
    </source>
</evidence>
<dbReference type="Gene3D" id="2.30.30.140">
    <property type="match status" value="1"/>
</dbReference>
<comment type="subcellular location">
    <subcellularLocation>
        <location evidence="1">Nucleus</location>
    </subcellularLocation>
</comment>
<dbReference type="PANTHER" id="PTHR12663">
    <property type="entry name" value="ANDROGEN INDUCED INHIBITOR OF PROLIFERATION AS3 / PDS5-RELATED"/>
    <property type="match status" value="1"/>
</dbReference>
<gene>
    <name evidence="5" type="ORF">Fot_03707</name>
</gene>
<keyword evidence="4" id="KW-0539">Nucleus</keyword>
<comment type="caution">
    <text evidence="5">The sequence shown here is derived from an EMBL/GenBank/DDBJ whole genome shotgun (WGS) entry which is preliminary data.</text>
</comment>
<evidence type="ECO:0000313" key="5">
    <source>
        <dbReference type="EMBL" id="KAL2558968.1"/>
    </source>
</evidence>
<organism evidence="5 6">
    <name type="scientific">Forsythia ovata</name>
    <dbReference type="NCBI Taxonomy" id="205694"/>
    <lineage>
        <taxon>Eukaryota</taxon>
        <taxon>Viridiplantae</taxon>
        <taxon>Streptophyta</taxon>
        <taxon>Embryophyta</taxon>
        <taxon>Tracheophyta</taxon>
        <taxon>Spermatophyta</taxon>
        <taxon>Magnoliopsida</taxon>
        <taxon>eudicotyledons</taxon>
        <taxon>Gunneridae</taxon>
        <taxon>Pentapetalae</taxon>
        <taxon>asterids</taxon>
        <taxon>lamiids</taxon>
        <taxon>Lamiales</taxon>
        <taxon>Oleaceae</taxon>
        <taxon>Forsythieae</taxon>
        <taxon>Forsythia</taxon>
    </lineage>
</organism>
<evidence type="ECO:0000256" key="3">
    <source>
        <dbReference type="ARBA" id="ARBA00023204"/>
    </source>
</evidence>
<evidence type="ECO:0000313" key="6">
    <source>
        <dbReference type="Proteomes" id="UP001604277"/>
    </source>
</evidence>
<keyword evidence="6" id="KW-1185">Reference proteome</keyword>
<dbReference type="GO" id="GO:0006281">
    <property type="term" value="P:DNA repair"/>
    <property type="evidence" value="ECO:0007669"/>
    <property type="project" value="UniProtKB-KW"/>
</dbReference>
<dbReference type="AlphaFoldDB" id="A0ABD1XDI0"/>
<dbReference type="InterPro" id="IPR039776">
    <property type="entry name" value="Pds5"/>
</dbReference>
<protein>
    <submittedName>
        <fullName evidence="5">Hepatoma-derived growth factor-related protein 2</fullName>
    </submittedName>
</protein>
<evidence type="ECO:0000256" key="4">
    <source>
        <dbReference type="ARBA" id="ARBA00023242"/>
    </source>
</evidence>
<evidence type="ECO:0000256" key="1">
    <source>
        <dbReference type="ARBA" id="ARBA00004123"/>
    </source>
</evidence>
<keyword evidence="2" id="KW-0227">DNA damage</keyword>
<dbReference type="GO" id="GO:0007062">
    <property type="term" value="P:sister chromatid cohesion"/>
    <property type="evidence" value="ECO:0007669"/>
    <property type="project" value="UniProtKB-ARBA"/>
</dbReference>
<proteinExistence type="predicted"/>